<dbReference type="STRING" id="1126833.VN24_12210"/>
<dbReference type="AlphaFoldDB" id="A0A0D5NJD3"/>
<reference evidence="3" key="2">
    <citation type="submission" date="2015-03" db="EMBL/GenBank/DDBJ databases">
        <title>Genome sequence of Paenibacillus beijingensis strain DSM 24997T.</title>
        <authorList>
            <person name="Kwak Y."/>
            <person name="Shin J.-H."/>
        </authorList>
    </citation>
    <scope>NUCLEOTIDE SEQUENCE [LARGE SCALE GENOMIC DNA]</scope>
    <source>
        <strain evidence="3">DSM 24997</strain>
    </source>
</reference>
<gene>
    <name evidence="2" type="ORF">VN24_12210</name>
</gene>
<dbReference type="InterPro" id="IPR050696">
    <property type="entry name" value="FtsA/MreB"/>
</dbReference>
<evidence type="ECO:0000313" key="3">
    <source>
        <dbReference type="Proteomes" id="UP000032633"/>
    </source>
</evidence>
<dbReference type="Proteomes" id="UP000032633">
    <property type="component" value="Chromosome"/>
</dbReference>
<dbReference type="RefSeq" id="WP_045670633.1">
    <property type="nucleotide sequence ID" value="NZ_CP011058.1"/>
</dbReference>
<dbReference type="InterPro" id="IPR043129">
    <property type="entry name" value="ATPase_NBD"/>
</dbReference>
<feature type="region of interest" description="Disordered" evidence="1">
    <location>
        <begin position="211"/>
        <end position="279"/>
    </location>
</feature>
<dbReference type="EMBL" id="CP011058">
    <property type="protein sequence ID" value="AJY75200.1"/>
    <property type="molecule type" value="Genomic_DNA"/>
</dbReference>
<dbReference type="KEGG" id="pbj:VN24_12210"/>
<reference evidence="2 3" key="1">
    <citation type="journal article" date="2015" name="J. Biotechnol.">
        <title>Complete genome sequence of Paenibacillus beijingensis 7188(T) (=DSM 24997(T)), a novel rhizobacterium from jujube garden soil.</title>
        <authorList>
            <person name="Kwak Y."/>
            <person name="Shin J.H."/>
        </authorList>
    </citation>
    <scope>NUCLEOTIDE SEQUENCE [LARGE SCALE GENOMIC DNA]</scope>
    <source>
        <strain evidence="2 3">DSM 24997</strain>
    </source>
</reference>
<name>A0A0D5NJD3_9BACL</name>
<dbReference type="SUPFAM" id="SSF53067">
    <property type="entry name" value="Actin-like ATPase domain"/>
    <property type="match status" value="1"/>
</dbReference>
<dbReference type="Pfam" id="PF06277">
    <property type="entry name" value="EutA"/>
    <property type="match status" value="2"/>
</dbReference>
<dbReference type="OrthoDB" id="1542at2"/>
<feature type="compositionally biased region" description="Low complexity" evidence="1">
    <location>
        <begin position="238"/>
        <end position="265"/>
    </location>
</feature>
<organism evidence="2 3">
    <name type="scientific">Paenibacillus beijingensis</name>
    <dbReference type="NCBI Taxonomy" id="1126833"/>
    <lineage>
        <taxon>Bacteria</taxon>
        <taxon>Bacillati</taxon>
        <taxon>Bacillota</taxon>
        <taxon>Bacilli</taxon>
        <taxon>Bacillales</taxon>
        <taxon>Paenibacillaceae</taxon>
        <taxon>Paenibacillus</taxon>
    </lineage>
</organism>
<feature type="compositionally biased region" description="Polar residues" evidence="1">
    <location>
        <begin position="228"/>
        <end position="237"/>
    </location>
</feature>
<dbReference type="PANTHER" id="PTHR32432:SF13">
    <property type="entry name" value="ETHANOLAMINE AMMONIA-LYASE REACTIVASE EUTA"/>
    <property type="match status" value="1"/>
</dbReference>
<evidence type="ECO:0000313" key="2">
    <source>
        <dbReference type="EMBL" id="AJY75200.1"/>
    </source>
</evidence>
<evidence type="ECO:0000256" key="1">
    <source>
        <dbReference type="SAM" id="MobiDB-lite"/>
    </source>
</evidence>
<sequence>MQEQWITSVGIDLGTSTTKWVLSRLKLSLISGGFSLPRYEITQREIQYMSPIYTTPLSGPTGIDVEALSRLLAEEYERAGLVPADVQSGAVIITGETATKKNAEQLVHLVASHAGPFVVATAGADLESLLAGKGSGAQAHSLRKRGIIANVDIGGGTANAAYFLDGDLIATVTLHIGGRLVRLSESGTVEYVAEPLSRWLERMREAGICGAEPAQSAQSEAGRADTAPNVQGEASQTAAAPNAAGRPEAARSAHGHSGLAAAAPPKTVPPPGGPDPAFAALEPGECAGYAQLQELCRAMADALISIVMGERGGDPAVAPLLVSGTAKGLPVPDEIWISGGVGGMMRASPPLSVTETARYGDIGPLLAAALTELSAQSGVPIVPAEQAERATVIGAGTQTTEVSGATLYCEDGALPIRNAPAAVCRLPDEAEGESADEKLLRAEIGRAMSAALAIYGTAPSDPPFALAIRADGYCSYRRTQRLASVIADSYRSAAPEAGLLLVVCERDMGKSLGHALRKKAADRWRIVCIDQLLPASGDYLDVGEPLKEDIVPVVIKTLVFTKPTIEGEPK</sequence>
<dbReference type="PATRIC" id="fig|1126833.4.peg.2676"/>
<accession>A0A0D5NJD3</accession>
<protein>
    <recommendedName>
        <fullName evidence="4">Ethanolamine utilization protein</fullName>
    </recommendedName>
</protein>
<keyword evidence="3" id="KW-1185">Reference proteome</keyword>
<evidence type="ECO:0008006" key="4">
    <source>
        <dbReference type="Google" id="ProtNLM"/>
    </source>
</evidence>
<dbReference type="HOGENOM" id="CLU_046255_0_0_9"/>
<dbReference type="InterPro" id="IPR009377">
    <property type="entry name" value="EutA"/>
</dbReference>
<proteinExistence type="predicted"/>
<dbReference type="PANTHER" id="PTHR32432">
    <property type="entry name" value="CELL DIVISION PROTEIN FTSA-RELATED"/>
    <property type="match status" value="1"/>
</dbReference>